<dbReference type="InterPro" id="IPR011006">
    <property type="entry name" value="CheY-like_superfamily"/>
</dbReference>
<dbReference type="GO" id="GO:0003677">
    <property type="term" value="F:DNA binding"/>
    <property type="evidence" value="ECO:0007669"/>
    <property type="project" value="UniProtKB-KW"/>
</dbReference>
<evidence type="ECO:0000256" key="4">
    <source>
        <dbReference type="PROSITE-ProRule" id="PRU00169"/>
    </source>
</evidence>
<dbReference type="InterPro" id="IPR050595">
    <property type="entry name" value="Bact_response_regulator"/>
</dbReference>
<dbReference type="PROSITE" id="PS50930">
    <property type="entry name" value="HTH_LYTTR"/>
    <property type="match status" value="1"/>
</dbReference>
<dbReference type="RefSeq" id="WP_260978920.1">
    <property type="nucleotide sequence ID" value="NZ_JAODBU010000011.1"/>
</dbReference>
<dbReference type="InterPro" id="IPR001789">
    <property type="entry name" value="Sig_transdc_resp-reg_receiver"/>
</dbReference>
<dbReference type="Gene3D" id="3.40.50.2300">
    <property type="match status" value="1"/>
</dbReference>
<dbReference type="SUPFAM" id="SSF52172">
    <property type="entry name" value="CheY-like"/>
    <property type="match status" value="1"/>
</dbReference>
<reference evidence="7" key="1">
    <citation type="submission" date="2022-09" db="EMBL/GenBank/DDBJ databases">
        <title>Eubacterium sp. LFL-14 isolated from human feces.</title>
        <authorList>
            <person name="Liu F."/>
        </authorList>
    </citation>
    <scope>NUCLEOTIDE SEQUENCE</scope>
    <source>
        <strain evidence="7">LFL-14</strain>
    </source>
</reference>
<dbReference type="SMART" id="SM00448">
    <property type="entry name" value="REC"/>
    <property type="match status" value="1"/>
</dbReference>
<keyword evidence="7" id="KW-0238">DNA-binding</keyword>
<evidence type="ECO:0000256" key="1">
    <source>
        <dbReference type="ARBA" id="ARBA00018672"/>
    </source>
</evidence>
<gene>
    <name evidence="7" type="ORF">N5B56_10780</name>
</gene>
<organism evidence="7 8">
    <name type="scientific">Eubacterium album</name>
    <dbReference type="NCBI Taxonomy" id="2978477"/>
    <lineage>
        <taxon>Bacteria</taxon>
        <taxon>Bacillati</taxon>
        <taxon>Bacillota</taxon>
        <taxon>Clostridia</taxon>
        <taxon>Eubacteriales</taxon>
        <taxon>Eubacteriaceae</taxon>
        <taxon>Eubacterium</taxon>
    </lineage>
</organism>
<evidence type="ECO:0000256" key="2">
    <source>
        <dbReference type="ARBA" id="ARBA00022553"/>
    </source>
</evidence>
<evidence type="ECO:0000313" key="8">
    <source>
        <dbReference type="Proteomes" id="UP001431199"/>
    </source>
</evidence>
<sequence>MYKILIVEDNSIITDFLINVISELYPKWSVYNADSYKKAIDIAMNQDIDLFILDYELNKDNLTENGFNLGIELKNIPKYKNTPMVFETSYPNHIFSIINELHCIYYLIKPYEKADIQHMLNKILNYNNLEKRFSIKDSFGINSYINDNDIIYVNTNRHTLEIFTTANSFLCMNYSLAQLIKESDILIQCHKSYAINPKFITNLDKTTYTVTLQFNDKVFSIPIGRKYKETLLRKMD</sequence>
<proteinExistence type="predicted"/>
<dbReference type="SMART" id="SM00850">
    <property type="entry name" value="LytTR"/>
    <property type="match status" value="1"/>
</dbReference>
<feature type="domain" description="HTH LytTR-type" evidence="6">
    <location>
        <begin position="148"/>
        <end position="236"/>
    </location>
</feature>
<comment type="caution">
    <text evidence="7">The sequence shown here is derived from an EMBL/GenBank/DDBJ whole genome shotgun (WGS) entry which is preliminary data.</text>
</comment>
<accession>A0ABT2M206</accession>
<dbReference type="Pfam" id="PF04397">
    <property type="entry name" value="LytTR"/>
    <property type="match status" value="1"/>
</dbReference>
<dbReference type="InterPro" id="IPR007492">
    <property type="entry name" value="LytTR_DNA-bd_dom"/>
</dbReference>
<dbReference type="PANTHER" id="PTHR44591">
    <property type="entry name" value="STRESS RESPONSE REGULATOR PROTEIN 1"/>
    <property type="match status" value="1"/>
</dbReference>
<evidence type="ECO:0000259" key="5">
    <source>
        <dbReference type="PROSITE" id="PS50110"/>
    </source>
</evidence>
<keyword evidence="2 4" id="KW-0597">Phosphoprotein</keyword>
<dbReference type="PROSITE" id="PS50110">
    <property type="entry name" value="RESPONSE_REGULATORY"/>
    <property type="match status" value="1"/>
</dbReference>
<dbReference type="Gene3D" id="2.40.50.1020">
    <property type="entry name" value="LytTr DNA-binding domain"/>
    <property type="match status" value="1"/>
</dbReference>
<dbReference type="PANTHER" id="PTHR44591:SF3">
    <property type="entry name" value="RESPONSE REGULATORY DOMAIN-CONTAINING PROTEIN"/>
    <property type="match status" value="1"/>
</dbReference>
<keyword evidence="8" id="KW-1185">Reference proteome</keyword>
<evidence type="ECO:0000256" key="3">
    <source>
        <dbReference type="ARBA" id="ARBA00024867"/>
    </source>
</evidence>
<feature type="domain" description="Response regulatory" evidence="5">
    <location>
        <begin position="3"/>
        <end position="124"/>
    </location>
</feature>
<dbReference type="EMBL" id="JAODBU010000011">
    <property type="protein sequence ID" value="MCT7399564.1"/>
    <property type="molecule type" value="Genomic_DNA"/>
</dbReference>
<name>A0ABT2M206_9FIRM</name>
<dbReference type="Proteomes" id="UP001431199">
    <property type="component" value="Unassembled WGS sequence"/>
</dbReference>
<feature type="modified residue" description="4-aspartylphosphate" evidence="4">
    <location>
        <position position="54"/>
    </location>
</feature>
<dbReference type="Pfam" id="PF00072">
    <property type="entry name" value="Response_reg"/>
    <property type="match status" value="1"/>
</dbReference>
<evidence type="ECO:0000259" key="6">
    <source>
        <dbReference type="PROSITE" id="PS50930"/>
    </source>
</evidence>
<comment type="function">
    <text evidence="3">May play the central regulatory role in sporulation. It may be an element of the effector pathway responsible for the activation of sporulation genes in response to nutritional stress. Spo0A may act in concert with spo0H (a sigma factor) to control the expression of some genes that are critical to the sporulation process.</text>
</comment>
<evidence type="ECO:0000313" key="7">
    <source>
        <dbReference type="EMBL" id="MCT7399564.1"/>
    </source>
</evidence>
<protein>
    <recommendedName>
        <fullName evidence="1">Stage 0 sporulation protein A homolog</fullName>
    </recommendedName>
</protein>